<name>A0AAW2U4B3_9LAMI</name>
<reference evidence="13" key="2">
    <citation type="journal article" date="2024" name="Plant">
        <title>Genomic evolution and insights into agronomic trait innovations of Sesamum species.</title>
        <authorList>
            <person name="Miao H."/>
            <person name="Wang L."/>
            <person name="Qu L."/>
            <person name="Liu H."/>
            <person name="Sun Y."/>
            <person name="Le M."/>
            <person name="Wang Q."/>
            <person name="Wei S."/>
            <person name="Zheng Y."/>
            <person name="Lin W."/>
            <person name="Duan Y."/>
            <person name="Cao H."/>
            <person name="Xiong S."/>
            <person name="Wang X."/>
            <person name="Wei L."/>
            <person name="Li C."/>
            <person name="Ma Q."/>
            <person name="Ju M."/>
            <person name="Zhao R."/>
            <person name="Li G."/>
            <person name="Mu C."/>
            <person name="Tian Q."/>
            <person name="Mei H."/>
            <person name="Zhang T."/>
            <person name="Gao T."/>
            <person name="Zhang H."/>
        </authorList>
    </citation>
    <scope>NUCLEOTIDE SEQUENCE</scope>
    <source>
        <strain evidence="13">KEN1</strain>
    </source>
</reference>
<keyword evidence="6" id="KW-0406">Ion transport</keyword>
<protein>
    <submittedName>
        <fullName evidence="13">Cyclic nucleotide-gated ion channel 13</fullName>
    </submittedName>
</protein>
<evidence type="ECO:0000256" key="9">
    <source>
        <dbReference type="ARBA" id="ARBA00023303"/>
    </source>
</evidence>
<dbReference type="InterPro" id="IPR018490">
    <property type="entry name" value="cNMP-bd_dom_sf"/>
</dbReference>
<organism evidence="13">
    <name type="scientific">Sesamum latifolium</name>
    <dbReference type="NCBI Taxonomy" id="2727402"/>
    <lineage>
        <taxon>Eukaryota</taxon>
        <taxon>Viridiplantae</taxon>
        <taxon>Streptophyta</taxon>
        <taxon>Embryophyta</taxon>
        <taxon>Tracheophyta</taxon>
        <taxon>Spermatophyta</taxon>
        <taxon>Magnoliopsida</taxon>
        <taxon>eudicotyledons</taxon>
        <taxon>Gunneridae</taxon>
        <taxon>Pentapetalae</taxon>
        <taxon>asterids</taxon>
        <taxon>lamiids</taxon>
        <taxon>Lamiales</taxon>
        <taxon>Pedaliaceae</taxon>
        <taxon>Sesamum</taxon>
    </lineage>
</organism>
<keyword evidence="3" id="KW-0813">Transport</keyword>
<feature type="transmembrane region" description="Helical" evidence="11">
    <location>
        <begin position="201"/>
        <end position="223"/>
    </location>
</feature>
<keyword evidence="5 11" id="KW-1133">Transmembrane helix</keyword>
<dbReference type="SUPFAM" id="SSF51206">
    <property type="entry name" value="cAMP-binding domain-like"/>
    <property type="match status" value="1"/>
</dbReference>
<comment type="subcellular location">
    <subcellularLocation>
        <location evidence="1">Endomembrane system</location>
        <topology evidence="1">Multi-pass membrane protein</topology>
    </subcellularLocation>
</comment>
<comment type="similarity">
    <text evidence="2">Belongs to the cyclic nucleotide-gated cation channel (TC 1.A.1.5) family.</text>
</comment>
<reference evidence="13" key="1">
    <citation type="submission" date="2020-06" db="EMBL/GenBank/DDBJ databases">
        <authorList>
            <person name="Li T."/>
            <person name="Hu X."/>
            <person name="Zhang T."/>
            <person name="Song X."/>
            <person name="Zhang H."/>
            <person name="Dai N."/>
            <person name="Sheng W."/>
            <person name="Hou X."/>
            <person name="Wei L."/>
        </authorList>
    </citation>
    <scope>NUCLEOTIDE SEQUENCE</scope>
    <source>
        <strain evidence="13">KEN1</strain>
        <tissue evidence="13">Leaf</tissue>
    </source>
</reference>
<accession>A0AAW2U4B3</accession>
<dbReference type="InterPro" id="IPR005821">
    <property type="entry name" value="Ion_trans_dom"/>
</dbReference>
<dbReference type="SMART" id="SM00100">
    <property type="entry name" value="cNMP"/>
    <property type="match status" value="1"/>
</dbReference>
<keyword evidence="8" id="KW-1071">Ligand-gated ion channel</keyword>
<sequence length="666" mass="76397">MNHNGKKYVRLFPSRKPSNRPKSRPKKKVVDPQGPFLLMWNKMFVISCMISLFLDPLFFYAPVVDAKNQCLSMDEKVEITACVLRSFIDMLYVFHIVLQFRTGFIAPSSQVFGRGDELIEDRGAIAKRYLSSYFFVDILSVLPLPQVVILIVNAPISVPTKDLLTMVIFAQYIPRSLRIYPLSKEVKTSGAVIAETAWPAAAYNLLQCILASHVFGALWYLMAIERKERCWRMACGDHHGCKLDDLYCGVGRGDTSFLNSSCPLLEPDDIKSPADFDFGMFLDALKSHVVEETHFTWKFFNCFWWGWRNLSSLGQNLNTNNSVGEIIFALFISITGLVLVASVISSSIQQFVQSVAGRVEEVRMKRQDIEQWMSHRMLPQDLRARIRRYEQYKWQEKRGVEEESLISNFPKDLRRDIKRHLCWTLLKRVPVFEKMDEQLLDAMCSCLKPVLYTDNSFIFCEGDPVDEMLFIMKGKILTITTNGGGTSFFNSVYLMSGDFCGEELLTWALDPNSSSSLPISTRTVQAVKDVEAFCLMPNDLKCVMSQFRHLHSKQLQHTYRQVQRSSFHRWRTWGAYFIQAAWRRHYKRKIEKLLQEAEDTLQNPLSKEGSGSFPSLAATVYASRFATNKLGNLRHNHPRNTISSPKLPPLLLQKPAEPDFSAEKPS</sequence>
<evidence type="ECO:0000256" key="3">
    <source>
        <dbReference type="ARBA" id="ARBA00022448"/>
    </source>
</evidence>
<proteinExistence type="inferred from homology"/>
<feature type="region of interest" description="Disordered" evidence="10">
    <location>
        <begin position="631"/>
        <end position="666"/>
    </location>
</feature>
<evidence type="ECO:0000256" key="10">
    <source>
        <dbReference type="SAM" id="MobiDB-lite"/>
    </source>
</evidence>
<evidence type="ECO:0000256" key="4">
    <source>
        <dbReference type="ARBA" id="ARBA00022692"/>
    </source>
</evidence>
<keyword evidence="9" id="KW-0407">Ion channel</keyword>
<dbReference type="EMBL" id="JACGWN010000013">
    <property type="protein sequence ID" value="KAL0412221.1"/>
    <property type="molecule type" value="Genomic_DNA"/>
</dbReference>
<evidence type="ECO:0000256" key="7">
    <source>
        <dbReference type="ARBA" id="ARBA00023136"/>
    </source>
</evidence>
<dbReference type="SUPFAM" id="SSF81324">
    <property type="entry name" value="Voltage-gated potassium channels"/>
    <property type="match status" value="1"/>
</dbReference>
<dbReference type="Pfam" id="PF00520">
    <property type="entry name" value="Ion_trans"/>
    <property type="match status" value="1"/>
</dbReference>
<evidence type="ECO:0000256" key="2">
    <source>
        <dbReference type="ARBA" id="ARBA00010486"/>
    </source>
</evidence>
<evidence type="ECO:0000256" key="6">
    <source>
        <dbReference type="ARBA" id="ARBA00023065"/>
    </source>
</evidence>
<dbReference type="InterPro" id="IPR000595">
    <property type="entry name" value="cNMP-bd_dom"/>
</dbReference>
<evidence type="ECO:0000256" key="8">
    <source>
        <dbReference type="ARBA" id="ARBA00023286"/>
    </source>
</evidence>
<gene>
    <name evidence="13" type="ORF">Slati_3811800</name>
</gene>
<dbReference type="PROSITE" id="PS50042">
    <property type="entry name" value="CNMP_BINDING_3"/>
    <property type="match status" value="1"/>
</dbReference>
<dbReference type="Gene3D" id="1.10.287.70">
    <property type="match status" value="1"/>
</dbReference>
<keyword evidence="7 11" id="KW-0472">Membrane</keyword>
<dbReference type="Gene3D" id="2.60.120.10">
    <property type="entry name" value="Jelly Rolls"/>
    <property type="match status" value="1"/>
</dbReference>
<evidence type="ECO:0000256" key="1">
    <source>
        <dbReference type="ARBA" id="ARBA00004127"/>
    </source>
</evidence>
<dbReference type="PANTHER" id="PTHR45651">
    <property type="entry name" value="CYCLIC NUCLEOTIDE-GATED ION CHANNEL 15-RELATED-RELATED"/>
    <property type="match status" value="1"/>
</dbReference>
<dbReference type="InterPro" id="IPR014710">
    <property type="entry name" value="RmlC-like_jellyroll"/>
</dbReference>
<feature type="transmembrane region" description="Helical" evidence="11">
    <location>
        <begin position="133"/>
        <end position="156"/>
    </location>
</feature>
<evidence type="ECO:0000256" key="5">
    <source>
        <dbReference type="ARBA" id="ARBA00022989"/>
    </source>
</evidence>
<dbReference type="GO" id="GO:0012505">
    <property type="term" value="C:endomembrane system"/>
    <property type="evidence" value="ECO:0007669"/>
    <property type="project" value="UniProtKB-SubCell"/>
</dbReference>
<evidence type="ECO:0000313" key="13">
    <source>
        <dbReference type="EMBL" id="KAL0412221.1"/>
    </source>
</evidence>
<feature type="transmembrane region" description="Helical" evidence="11">
    <location>
        <begin position="326"/>
        <end position="344"/>
    </location>
</feature>
<dbReference type="GO" id="GO:0016020">
    <property type="term" value="C:membrane"/>
    <property type="evidence" value="ECO:0007669"/>
    <property type="project" value="InterPro"/>
</dbReference>
<dbReference type="Gene3D" id="1.10.287.630">
    <property type="entry name" value="Helix hairpin bin"/>
    <property type="match status" value="1"/>
</dbReference>
<dbReference type="CDD" id="cd00038">
    <property type="entry name" value="CAP_ED"/>
    <property type="match status" value="1"/>
</dbReference>
<dbReference type="GO" id="GO:0005216">
    <property type="term" value="F:monoatomic ion channel activity"/>
    <property type="evidence" value="ECO:0007669"/>
    <property type="project" value="InterPro"/>
</dbReference>
<dbReference type="AlphaFoldDB" id="A0AAW2U4B3"/>
<dbReference type="Pfam" id="PF00027">
    <property type="entry name" value="cNMP_binding"/>
    <property type="match status" value="1"/>
</dbReference>
<dbReference type="FunFam" id="2.60.120.10:FF:000024">
    <property type="entry name" value="Cyclic nucleotide-gated ion channel 1"/>
    <property type="match status" value="1"/>
</dbReference>
<evidence type="ECO:0000259" key="12">
    <source>
        <dbReference type="PROSITE" id="PS50042"/>
    </source>
</evidence>
<dbReference type="PANTHER" id="PTHR45651:SF76">
    <property type="entry name" value="CYCLIC NUCLEOTIDE-GATED ION CHANNEL 1-LIKE"/>
    <property type="match status" value="1"/>
</dbReference>
<dbReference type="FunFam" id="1.10.287.630:FF:000003">
    <property type="entry name" value="Cyclic nucleotide-gated ion channel 1"/>
    <property type="match status" value="1"/>
</dbReference>
<feature type="domain" description="Cyclic nucleotide-binding" evidence="12">
    <location>
        <begin position="431"/>
        <end position="515"/>
    </location>
</feature>
<comment type="caution">
    <text evidence="13">The sequence shown here is derived from an EMBL/GenBank/DDBJ whole genome shotgun (WGS) entry which is preliminary data.</text>
</comment>
<evidence type="ECO:0000256" key="11">
    <source>
        <dbReference type="SAM" id="Phobius"/>
    </source>
</evidence>
<keyword evidence="4 11" id="KW-0812">Transmembrane</keyword>